<proteinExistence type="predicted"/>
<evidence type="ECO:0000256" key="1">
    <source>
        <dbReference type="SAM" id="SignalP"/>
    </source>
</evidence>
<accession>A0A7S3QIS8</accession>
<dbReference type="InterPro" id="IPR018790">
    <property type="entry name" value="DUF2358"/>
</dbReference>
<organism evidence="2">
    <name type="scientific">Chaetoceros debilis</name>
    <dbReference type="NCBI Taxonomy" id="122233"/>
    <lineage>
        <taxon>Eukaryota</taxon>
        <taxon>Sar</taxon>
        <taxon>Stramenopiles</taxon>
        <taxon>Ochrophyta</taxon>
        <taxon>Bacillariophyta</taxon>
        <taxon>Coscinodiscophyceae</taxon>
        <taxon>Chaetocerotophycidae</taxon>
        <taxon>Chaetocerotales</taxon>
        <taxon>Chaetocerotaceae</taxon>
        <taxon>Chaetoceros</taxon>
    </lineage>
</organism>
<dbReference type="EMBL" id="HBIO01030891">
    <property type="protein sequence ID" value="CAE0478822.1"/>
    <property type="molecule type" value="Transcribed_RNA"/>
</dbReference>
<gene>
    <name evidence="2" type="ORF">CDEB00056_LOCUS23675</name>
</gene>
<feature type="signal peptide" evidence="1">
    <location>
        <begin position="1"/>
        <end position="19"/>
    </location>
</feature>
<sequence length="503" mass="56652">MKFFAASLLLLQLWSENTAEAFTSITQPLARSFVGTTHLQAKKQTRSTYMKPKFEVKPRKPKVKKEEVFGAKFFGGNAIKEELFDEALEERATKLSKLYPPKDLEEEEDTSIYNRFMDSEAFDNESRILAQRLQTAINQALYEDDGDSSSTSLKVSDLYSPTLQWNTPLSKSKTSKNPLEELTNSIEFYRRLDCAIISAKTLSASNAAVKKVKIRWNISVVWPNFWQSRALITGTSTLTVDTSGEEGAERILSQTDRLDRGGKEGTDIIKTISPQIQPRFWDLYHVGMTPSTEAMTRMEPSNSNISSGAFSSYSLYEMPPRLVLQPSMEDEGGRAFRNAEALPNHAFTTTITTTGPKQQRYVPTSPIEVSISRTGEGKSMISWNIPLPPEFIAYYDELPLENGELEDSEECKYAYQSRRLVATLPYGGGAQDTEVSDIRKKLYEQVIKDGLKPKLAEDGRPHFFFLNNDAKACFTADGGLGMAVYEWRPDFTKPNEIGIELEI</sequence>
<feature type="chain" id="PRO_5031007600" evidence="1">
    <location>
        <begin position="20"/>
        <end position="503"/>
    </location>
</feature>
<dbReference type="AlphaFoldDB" id="A0A7S3QIS8"/>
<dbReference type="Pfam" id="PF10184">
    <property type="entry name" value="DUF2358"/>
    <property type="match status" value="1"/>
</dbReference>
<evidence type="ECO:0000313" key="2">
    <source>
        <dbReference type="EMBL" id="CAE0478822.1"/>
    </source>
</evidence>
<protein>
    <submittedName>
        <fullName evidence="2">Uncharacterized protein</fullName>
    </submittedName>
</protein>
<reference evidence="2" key="1">
    <citation type="submission" date="2021-01" db="EMBL/GenBank/DDBJ databases">
        <authorList>
            <person name="Corre E."/>
            <person name="Pelletier E."/>
            <person name="Niang G."/>
            <person name="Scheremetjew M."/>
            <person name="Finn R."/>
            <person name="Kale V."/>
            <person name="Holt S."/>
            <person name="Cochrane G."/>
            <person name="Meng A."/>
            <person name="Brown T."/>
            <person name="Cohen L."/>
        </authorList>
    </citation>
    <scope>NUCLEOTIDE SEQUENCE</scope>
    <source>
        <strain evidence="2">MM31A-1</strain>
    </source>
</reference>
<name>A0A7S3QIS8_9STRA</name>
<keyword evidence="1" id="KW-0732">Signal</keyword>